<name>A0A922M8B2_SPOEX</name>
<evidence type="ECO:0000256" key="5">
    <source>
        <dbReference type="ARBA" id="ARBA00022927"/>
    </source>
</evidence>
<evidence type="ECO:0000256" key="8">
    <source>
        <dbReference type="ARBA" id="ARBA00031345"/>
    </source>
</evidence>
<keyword evidence="4" id="KW-0813">Transport</keyword>
<reference evidence="9" key="1">
    <citation type="journal article" date="2021" name="G3 (Bethesda)">
        <title>Genome and transcriptome analysis of the beet armyworm Spodoptera exigua reveals targets for pest control. .</title>
        <authorList>
            <person name="Simon S."/>
            <person name="Breeschoten T."/>
            <person name="Jansen H.J."/>
            <person name="Dirks R.P."/>
            <person name="Schranz M.E."/>
            <person name="Ros V.I.D."/>
        </authorList>
    </citation>
    <scope>NUCLEOTIDE SEQUENCE</scope>
    <source>
        <strain evidence="9">TB_SE_WUR_2020</strain>
    </source>
</reference>
<organism evidence="9 10">
    <name type="scientific">Spodoptera exigua</name>
    <name type="common">Beet armyworm</name>
    <name type="synonym">Noctua fulgens</name>
    <dbReference type="NCBI Taxonomy" id="7107"/>
    <lineage>
        <taxon>Eukaryota</taxon>
        <taxon>Metazoa</taxon>
        <taxon>Ecdysozoa</taxon>
        <taxon>Arthropoda</taxon>
        <taxon>Hexapoda</taxon>
        <taxon>Insecta</taxon>
        <taxon>Pterygota</taxon>
        <taxon>Neoptera</taxon>
        <taxon>Endopterygota</taxon>
        <taxon>Lepidoptera</taxon>
        <taxon>Glossata</taxon>
        <taxon>Ditrysia</taxon>
        <taxon>Noctuoidea</taxon>
        <taxon>Noctuidae</taxon>
        <taxon>Amphipyrinae</taxon>
        <taxon>Spodoptera</taxon>
    </lineage>
</organism>
<keyword evidence="5" id="KW-0653">Protein transport</keyword>
<protein>
    <recommendedName>
        <fullName evidence="3">Conserved oligomeric Golgi complex subunit 7</fullName>
    </recommendedName>
    <alternativeName>
        <fullName evidence="8">Component of oligomeric Golgi complex 7</fullName>
    </alternativeName>
</protein>
<accession>A0A922M8B2</accession>
<evidence type="ECO:0000256" key="2">
    <source>
        <dbReference type="ARBA" id="ARBA00005831"/>
    </source>
</evidence>
<dbReference type="GO" id="GO:0006890">
    <property type="term" value="P:retrograde vesicle-mediated transport, Golgi to endoplasmic reticulum"/>
    <property type="evidence" value="ECO:0007669"/>
    <property type="project" value="TreeGrafter"/>
</dbReference>
<comment type="similarity">
    <text evidence="2">Belongs to the COG7 family.</text>
</comment>
<dbReference type="Proteomes" id="UP000814243">
    <property type="component" value="Unassembled WGS sequence"/>
</dbReference>
<dbReference type="PANTHER" id="PTHR21443">
    <property type="entry name" value="CONSERVED OLIGOMERIC GOLGI COMPLEX COMPONENT 7"/>
    <property type="match status" value="1"/>
</dbReference>
<dbReference type="GO" id="GO:0000139">
    <property type="term" value="C:Golgi membrane"/>
    <property type="evidence" value="ECO:0007669"/>
    <property type="project" value="UniProtKB-SubCell"/>
</dbReference>
<evidence type="ECO:0000313" key="9">
    <source>
        <dbReference type="EMBL" id="KAH9631798.1"/>
    </source>
</evidence>
<dbReference type="EMBL" id="JACEFF010000746">
    <property type="protein sequence ID" value="KAH9631798.1"/>
    <property type="molecule type" value="Genomic_DNA"/>
</dbReference>
<dbReference type="GO" id="GO:0017119">
    <property type="term" value="C:Golgi transport complex"/>
    <property type="evidence" value="ECO:0007669"/>
    <property type="project" value="InterPro"/>
</dbReference>
<dbReference type="AlphaFoldDB" id="A0A922M8B2"/>
<evidence type="ECO:0000256" key="1">
    <source>
        <dbReference type="ARBA" id="ARBA00004395"/>
    </source>
</evidence>
<evidence type="ECO:0000313" key="10">
    <source>
        <dbReference type="Proteomes" id="UP000814243"/>
    </source>
</evidence>
<dbReference type="Pfam" id="PF10191">
    <property type="entry name" value="COG7"/>
    <property type="match status" value="1"/>
</dbReference>
<dbReference type="InterPro" id="IPR019335">
    <property type="entry name" value="COG7"/>
</dbReference>
<sequence length="231" mass="25691">MGCPWHQNAASALREADKWAALATSLEDILESGVPTQGDKLGELAEQVLSDAPDYETKRLQLETLYNRLEAAISPPLIEALTQMDADRTATYVSLFAGMGRTVSVDWLTNVLKSDTPLTELIRLYTDLLLSLDPSPTKIDKVKDCDIDISFDINFDIGIDFDFDIGFEIDIDIDFDIDVGIAIDIDVDTGFGIDIDFDIDIGFEIDIDFDIDVGIAFEIDIDFDFDIDIVF</sequence>
<dbReference type="GO" id="GO:0007030">
    <property type="term" value="P:Golgi organization"/>
    <property type="evidence" value="ECO:0007669"/>
    <property type="project" value="TreeGrafter"/>
</dbReference>
<proteinExistence type="inferred from homology"/>
<dbReference type="PANTHER" id="PTHR21443:SF0">
    <property type="entry name" value="CONSERVED OLIGOMERIC GOLGI COMPLEX SUBUNIT 7"/>
    <property type="match status" value="1"/>
</dbReference>
<evidence type="ECO:0000256" key="4">
    <source>
        <dbReference type="ARBA" id="ARBA00022448"/>
    </source>
</evidence>
<keyword evidence="7" id="KW-0472">Membrane</keyword>
<dbReference type="GO" id="GO:0006886">
    <property type="term" value="P:intracellular protein transport"/>
    <property type="evidence" value="ECO:0007669"/>
    <property type="project" value="InterPro"/>
</dbReference>
<comment type="subcellular location">
    <subcellularLocation>
        <location evidence="1">Golgi apparatus membrane</location>
        <topology evidence="1">Peripheral membrane protein</topology>
    </subcellularLocation>
</comment>
<evidence type="ECO:0000256" key="6">
    <source>
        <dbReference type="ARBA" id="ARBA00023034"/>
    </source>
</evidence>
<evidence type="ECO:0000256" key="7">
    <source>
        <dbReference type="ARBA" id="ARBA00023136"/>
    </source>
</evidence>
<keyword evidence="6" id="KW-0333">Golgi apparatus</keyword>
<evidence type="ECO:0000256" key="3">
    <source>
        <dbReference type="ARBA" id="ARBA00020984"/>
    </source>
</evidence>
<gene>
    <name evidence="9" type="ORF">HF086_005801</name>
</gene>
<comment type="caution">
    <text evidence="9">The sequence shown here is derived from an EMBL/GenBank/DDBJ whole genome shotgun (WGS) entry which is preliminary data.</text>
</comment>